<dbReference type="EMBL" id="JAAOAR010000341">
    <property type="protein sequence ID" value="KAF5586832.1"/>
    <property type="molecule type" value="Genomic_DNA"/>
</dbReference>
<gene>
    <name evidence="2" type="ORF">FPANT_7125</name>
</gene>
<name>A0A8H5L8W2_9HYPO</name>
<accession>A0A8H5L8W2</accession>
<keyword evidence="3" id="KW-1185">Reference proteome</keyword>
<sequence>MTSLPTRPVRIDSFIKGPETEDPYISKHYLVGKYGTKLGEIWAALATVTAYKHKAASTNTTSLSNQGSPPRKRPRRDAPPVNYNVHDSDESGSSSGHESSQGAEYMEQVATKDLPPEDSVVLLITRVLNLLSYCTQPFGSQPVVDFRTERRTMRLAIPGIDGPIVAIGDGGLTLAQAAKTIYSSKTKMSARYFETITSASTFDNQIKTQQRKNEAISVEDLQASGSNWGRRQLLACRVIVSPTAHNVLPTYARHTQHIEGLEVQEIKDFIDGSGPLLMQCSTRFLNFEYGFSLDEYKPKGRDQKVYDARSSVACAKPKTSSPTTFIHFAFLRCARAMEQPTPITKSLHRLCVENPRFLVHPLFWTSEHLRVLHCHFKHLDSSSAPPPFSLPPAPPPASHGGPDLTEDLIRSILNGPYTDTKFASFTLLMYPLGVVPFRRETPFFYNKLQVHTPKCEVYSTDKMQEFEQQPIIGYFQYDELTEERERALVPRNHPVPGASNLPVQRLSQRRLRKLTPAQWFEDPYLVCVLLSLAQLQRQKRKTMTEAFLVRLFVTKASDTTQAHVFQADIPSQILQALDNPIEDMDNLVWPAIQHIEVPFEPHASFSKRVAGQLLAGLQTRAPEETPRGEKRKRDDMDTEEETKRVKAWQDGYVKAWNDGICRWIMADGAADSA</sequence>
<feature type="region of interest" description="Disordered" evidence="1">
    <location>
        <begin position="55"/>
        <end position="105"/>
    </location>
</feature>
<feature type="region of interest" description="Disordered" evidence="1">
    <location>
        <begin position="385"/>
        <end position="405"/>
    </location>
</feature>
<proteinExistence type="predicted"/>
<dbReference type="Proteomes" id="UP000544095">
    <property type="component" value="Unassembled WGS sequence"/>
</dbReference>
<evidence type="ECO:0000313" key="3">
    <source>
        <dbReference type="Proteomes" id="UP000544095"/>
    </source>
</evidence>
<feature type="region of interest" description="Disordered" evidence="1">
    <location>
        <begin position="616"/>
        <end position="644"/>
    </location>
</feature>
<feature type="compositionally biased region" description="Pro residues" evidence="1">
    <location>
        <begin position="385"/>
        <end position="397"/>
    </location>
</feature>
<reference evidence="2 3" key="1">
    <citation type="submission" date="2020-05" db="EMBL/GenBank/DDBJ databases">
        <title>Identification and distribution of gene clusters putatively required for synthesis of sphingolipid metabolism inhibitors in phylogenetically diverse species of the filamentous fungus Fusarium.</title>
        <authorList>
            <person name="Kim H.-S."/>
            <person name="Busman M."/>
            <person name="Brown D.W."/>
            <person name="Divon H."/>
            <person name="Uhlig S."/>
            <person name="Proctor R.H."/>
        </authorList>
    </citation>
    <scope>NUCLEOTIDE SEQUENCE [LARGE SCALE GENOMIC DNA]</scope>
    <source>
        <strain evidence="2 3">NRRL 25211</strain>
    </source>
</reference>
<feature type="compositionally biased region" description="Low complexity" evidence="1">
    <location>
        <begin position="91"/>
        <end position="100"/>
    </location>
</feature>
<feature type="compositionally biased region" description="Polar residues" evidence="1">
    <location>
        <begin position="56"/>
        <end position="68"/>
    </location>
</feature>
<comment type="caution">
    <text evidence="2">The sequence shown here is derived from an EMBL/GenBank/DDBJ whole genome shotgun (WGS) entry which is preliminary data.</text>
</comment>
<evidence type="ECO:0000256" key="1">
    <source>
        <dbReference type="SAM" id="MobiDB-lite"/>
    </source>
</evidence>
<protein>
    <submittedName>
        <fullName evidence="2">Uncharacterized protein</fullName>
    </submittedName>
</protein>
<evidence type="ECO:0000313" key="2">
    <source>
        <dbReference type="EMBL" id="KAF5586832.1"/>
    </source>
</evidence>
<organism evidence="2 3">
    <name type="scientific">Fusarium pseudoanthophilum</name>
    <dbReference type="NCBI Taxonomy" id="48495"/>
    <lineage>
        <taxon>Eukaryota</taxon>
        <taxon>Fungi</taxon>
        <taxon>Dikarya</taxon>
        <taxon>Ascomycota</taxon>
        <taxon>Pezizomycotina</taxon>
        <taxon>Sordariomycetes</taxon>
        <taxon>Hypocreomycetidae</taxon>
        <taxon>Hypocreales</taxon>
        <taxon>Nectriaceae</taxon>
        <taxon>Fusarium</taxon>
        <taxon>Fusarium fujikuroi species complex</taxon>
    </lineage>
</organism>
<dbReference type="AlphaFoldDB" id="A0A8H5L8W2"/>
<feature type="compositionally biased region" description="Basic and acidic residues" evidence="1">
    <location>
        <begin position="621"/>
        <end position="635"/>
    </location>
</feature>